<dbReference type="AlphaFoldDB" id="A0A7Z8Z953"/>
<dbReference type="GO" id="GO:0015293">
    <property type="term" value="F:symporter activity"/>
    <property type="evidence" value="ECO:0007669"/>
    <property type="project" value="InterPro"/>
</dbReference>
<dbReference type="GO" id="GO:0005886">
    <property type="term" value="C:plasma membrane"/>
    <property type="evidence" value="ECO:0007669"/>
    <property type="project" value="TreeGrafter"/>
</dbReference>
<keyword evidence="2" id="KW-0812">Transmembrane</keyword>
<feature type="transmembrane region" description="Helical" evidence="2">
    <location>
        <begin position="23"/>
        <end position="47"/>
    </location>
</feature>
<feature type="transmembrane region" description="Helical" evidence="2">
    <location>
        <begin position="254"/>
        <end position="279"/>
    </location>
</feature>
<organism evidence="3 4">
    <name type="scientific">Raoultella terrigena</name>
    <name type="common">Klebsiella terrigena</name>
    <dbReference type="NCBI Taxonomy" id="577"/>
    <lineage>
        <taxon>Bacteria</taxon>
        <taxon>Pseudomonadati</taxon>
        <taxon>Pseudomonadota</taxon>
        <taxon>Gammaproteobacteria</taxon>
        <taxon>Enterobacterales</taxon>
        <taxon>Enterobacteriaceae</taxon>
        <taxon>Klebsiella/Raoultella group</taxon>
        <taxon>Raoultella</taxon>
    </lineage>
</organism>
<dbReference type="InterPro" id="IPR036259">
    <property type="entry name" value="MFS_trans_sf"/>
</dbReference>
<keyword evidence="2" id="KW-1133">Transmembrane helix</keyword>
<feature type="transmembrane region" description="Helical" evidence="2">
    <location>
        <begin position="120"/>
        <end position="143"/>
    </location>
</feature>
<dbReference type="GO" id="GO:0008643">
    <property type="term" value="P:carbohydrate transport"/>
    <property type="evidence" value="ECO:0007669"/>
    <property type="project" value="InterPro"/>
</dbReference>
<evidence type="ECO:0000256" key="1">
    <source>
        <dbReference type="ARBA" id="ARBA00009617"/>
    </source>
</evidence>
<feature type="transmembrane region" description="Helical" evidence="2">
    <location>
        <begin position="291"/>
        <end position="309"/>
    </location>
</feature>
<dbReference type="Pfam" id="PF13347">
    <property type="entry name" value="MFS_2"/>
    <property type="match status" value="1"/>
</dbReference>
<dbReference type="Gene3D" id="1.20.1250.20">
    <property type="entry name" value="MFS general substrate transporter like domains"/>
    <property type="match status" value="2"/>
</dbReference>
<feature type="transmembrane region" description="Helical" evidence="2">
    <location>
        <begin position="343"/>
        <end position="365"/>
    </location>
</feature>
<dbReference type="Proteomes" id="UP000267630">
    <property type="component" value="Chromosome 3"/>
</dbReference>
<dbReference type="PANTHER" id="PTHR11328:SF24">
    <property type="entry name" value="MAJOR FACILITATOR SUPERFAMILY (MFS) PROFILE DOMAIN-CONTAINING PROTEIN"/>
    <property type="match status" value="1"/>
</dbReference>
<feature type="transmembrane region" description="Helical" evidence="2">
    <location>
        <begin position="163"/>
        <end position="184"/>
    </location>
</feature>
<keyword evidence="4" id="KW-1185">Reference proteome</keyword>
<sequence length="543" mass="60418">MARYAASASQGLQGRPILLRHQLAYGGGNLLGSGALAISGAWLLYFYTTFCGLTLIEASLIFSIASIIDAISNPLMGYLTDNFGKTRLGKRFGRRRFFLLIGIPLMMFYPLLWVEGLGFWYYLSTYVIFEIIYTSIMVPYETLATEMTDDFSLRSKLTGYKAIFGKLANFLAAFIPGQFILLYGKDSATPFFLTGLTYGIILIVAISCLWYCSWERPREEESSVSEKRGLLNTLLLLAKDMRSTFYLRVFRKHLGMYLCGFGAEWLFASIFTYFVIFVLQHDPAMVAGLNSLNSILQLVSTALFIGLCVKKGFSKPYILALSVVIFSVLLYTSLWFFHLPAHLATVLMFGITVLFGLGTGGVYYIPWTVYTFLADVDEIYTGRRREGIYAGAMTFSGKILRSIIVFTMGAILSFYGFQSKAHTQPESAVTAIAVVFCSGVVLLALAAIVFSKQMKLDRKAHMVVLQEVARIKAGGKIGDIAPEVRVVVEDLVGHRYEECWGNSKLFRVKRRPRPVPQSPTRPDGYPAITCGGVEPISGLRFAG</sequence>
<proteinExistence type="inferred from homology"/>
<dbReference type="PANTHER" id="PTHR11328">
    <property type="entry name" value="MAJOR FACILITATOR SUPERFAMILY DOMAIN-CONTAINING PROTEIN"/>
    <property type="match status" value="1"/>
</dbReference>
<feature type="transmembrane region" description="Helical" evidence="2">
    <location>
        <begin position="429"/>
        <end position="450"/>
    </location>
</feature>
<evidence type="ECO:0000313" key="4">
    <source>
        <dbReference type="Proteomes" id="UP000267630"/>
    </source>
</evidence>
<dbReference type="CDD" id="cd17332">
    <property type="entry name" value="MFS_MelB_like"/>
    <property type="match status" value="1"/>
</dbReference>
<evidence type="ECO:0000313" key="3">
    <source>
        <dbReference type="EMBL" id="VED48692.1"/>
    </source>
</evidence>
<feature type="transmembrane region" description="Helical" evidence="2">
    <location>
        <begin position="399"/>
        <end position="417"/>
    </location>
</feature>
<dbReference type="InterPro" id="IPR039672">
    <property type="entry name" value="MFS_2"/>
</dbReference>
<name>A0A7Z8Z953_RAOTE</name>
<dbReference type="SUPFAM" id="SSF103473">
    <property type="entry name" value="MFS general substrate transporter"/>
    <property type="match status" value="1"/>
</dbReference>
<feature type="transmembrane region" description="Helical" evidence="2">
    <location>
        <begin position="97"/>
        <end position="114"/>
    </location>
</feature>
<protein>
    <submittedName>
        <fullName evidence="3">Transport protein</fullName>
    </submittedName>
</protein>
<dbReference type="EMBL" id="LR134253">
    <property type="protein sequence ID" value="VED48692.1"/>
    <property type="molecule type" value="Genomic_DNA"/>
</dbReference>
<feature type="transmembrane region" description="Helical" evidence="2">
    <location>
        <begin position="316"/>
        <end position="337"/>
    </location>
</feature>
<feature type="transmembrane region" description="Helical" evidence="2">
    <location>
        <begin position="53"/>
        <end position="76"/>
    </location>
</feature>
<reference evidence="3 4" key="1">
    <citation type="submission" date="2018-12" db="EMBL/GenBank/DDBJ databases">
        <authorList>
            <consortium name="Pathogen Informatics"/>
        </authorList>
    </citation>
    <scope>NUCLEOTIDE SEQUENCE [LARGE SCALE GENOMIC DNA]</scope>
    <source>
        <strain evidence="3 4">NCTC9997</strain>
    </source>
</reference>
<feature type="transmembrane region" description="Helical" evidence="2">
    <location>
        <begin position="190"/>
        <end position="212"/>
    </location>
</feature>
<comment type="similarity">
    <text evidence="1">Belongs to the sodium:galactoside symporter (TC 2.A.2) family.</text>
</comment>
<accession>A0A7Z8Z953</accession>
<gene>
    <name evidence="3" type="primary">uidB_2</name>
    <name evidence="3" type="ORF">NCTC9997_02355</name>
</gene>
<keyword evidence="2" id="KW-0472">Membrane</keyword>
<evidence type="ECO:0000256" key="2">
    <source>
        <dbReference type="SAM" id="Phobius"/>
    </source>
</evidence>